<comment type="caution">
    <text evidence="1">The sequence shown here is derived from an EMBL/GenBank/DDBJ whole genome shotgun (WGS) entry which is preliminary data.</text>
</comment>
<name>A0ACA9SU01_9GLOM</name>
<proteinExistence type="predicted"/>
<gene>
    <name evidence="1" type="ORF">RPERSI_LOCUS35144</name>
</gene>
<feature type="non-terminal residue" evidence="1">
    <location>
        <position position="47"/>
    </location>
</feature>
<keyword evidence="2" id="KW-1185">Reference proteome</keyword>
<feature type="non-terminal residue" evidence="1">
    <location>
        <position position="1"/>
    </location>
</feature>
<evidence type="ECO:0000313" key="2">
    <source>
        <dbReference type="Proteomes" id="UP000789920"/>
    </source>
</evidence>
<evidence type="ECO:0000313" key="1">
    <source>
        <dbReference type="EMBL" id="CAG8848472.1"/>
    </source>
</evidence>
<protein>
    <submittedName>
        <fullName evidence="1">5802_t:CDS:1</fullName>
    </submittedName>
</protein>
<dbReference type="Proteomes" id="UP000789920">
    <property type="component" value="Unassembled WGS sequence"/>
</dbReference>
<dbReference type="EMBL" id="CAJVQC010160892">
    <property type="protein sequence ID" value="CAG8848472.1"/>
    <property type="molecule type" value="Genomic_DNA"/>
</dbReference>
<sequence length="47" mass="5557">KICFELPELYTFELNELVFIWYKNNKANKTFKVTKATKDTKGNKATK</sequence>
<organism evidence="1 2">
    <name type="scientific">Racocetra persica</name>
    <dbReference type="NCBI Taxonomy" id="160502"/>
    <lineage>
        <taxon>Eukaryota</taxon>
        <taxon>Fungi</taxon>
        <taxon>Fungi incertae sedis</taxon>
        <taxon>Mucoromycota</taxon>
        <taxon>Glomeromycotina</taxon>
        <taxon>Glomeromycetes</taxon>
        <taxon>Diversisporales</taxon>
        <taxon>Gigasporaceae</taxon>
        <taxon>Racocetra</taxon>
    </lineage>
</organism>
<accession>A0ACA9SU01</accession>
<reference evidence="1" key="1">
    <citation type="submission" date="2021-06" db="EMBL/GenBank/DDBJ databases">
        <authorList>
            <person name="Kallberg Y."/>
            <person name="Tangrot J."/>
            <person name="Rosling A."/>
        </authorList>
    </citation>
    <scope>NUCLEOTIDE SEQUENCE</scope>
    <source>
        <strain evidence="1">MA461A</strain>
    </source>
</reference>